<dbReference type="InterPro" id="IPR003653">
    <property type="entry name" value="Peptidase_C48_C"/>
</dbReference>
<evidence type="ECO:0000256" key="2">
    <source>
        <dbReference type="ARBA" id="ARBA00022670"/>
    </source>
</evidence>
<evidence type="ECO:0000259" key="4">
    <source>
        <dbReference type="Pfam" id="PF02902"/>
    </source>
</evidence>
<feature type="domain" description="Ubiquitin-like protease family profile" evidence="4">
    <location>
        <begin position="31"/>
        <end position="85"/>
    </location>
</feature>
<dbReference type="InterPro" id="IPR038765">
    <property type="entry name" value="Papain-like_cys_pep_sf"/>
</dbReference>
<protein>
    <recommendedName>
        <fullName evidence="4">Ubiquitin-like protease family profile domain-containing protein</fullName>
    </recommendedName>
</protein>
<organism evidence="5 6">
    <name type="scientific">Zingiber officinale</name>
    <name type="common">Ginger</name>
    <name type="synonym">Amomum zingiber</name>
    <dbReference type="NCBI Taxonomy" id="94328"/>
    <lineage>
        <taxon>Eukaryota</taxon>
        <taxon>Viridiplantae</taxon>
        <taxon>Streptophyta</taxon>
        <taxon>Embryophyta</taxon>
        <taxon>Tracheophyta</taxon>
        <taxon>Spermatophyta</taxon>
        <taxon>Magnoliopsida</taxon>
        <taxon>Liliopsida</taxon>
        <taxon>Zingiberales</taxon>
        <taxon>Zingiberaceae</taxon>
        <taxon>Zingiber</taxon>
    </lineage>
</organism>
<evidence type="ECO:0000256" key="3">
    <source>
        <dbReference type="ARBA" id="ARBA00022801"/>
    </source>
</evidence>
<dbReference type="SUPFAM" id="SSF54001">
    <property type="entry name" value="Cysteine proteinases"/>
    <property type="match status" value="1"/>
</dbReference>
<comment type="caution">
    <text evidence="5">The sequence shown here is derived from an EMBL/GenBank/DDBJ whole genome shotgun (WGS) entry which is preliminary data.</text>
</comment>
<proteinExistence type="inferred from homology"/>
<keyword evidence="6" id="KW-1185">Reference proteome</keyword>
<dbReference type="Proteomes" id="UP000734854">
    <property type="component" value="Unassembled WGS sequence"/>
</dbReference>
<accession>A0A8J5F8D2</accession>
<dbReference type="Gene3D" id="3.30.310.130">
    <property type="entry name" value="Ubiquitin-related"/>
    <property type="match status" value="1"/>
</dbReference>
<dbReference type="EMBL" id="JACMSC010000016">
    <property type="protein sequence ID" value="KAG6483626.1"/>
    <property type="molecule type" value="Genomic_DNA"/>
</dbReference>
<dbReference type="GO" id="GO:0008234">
    <property type="term" value="F:cysteine-type peptidase activity"/>
    <property type="evidence" value="ECO:0007669"/>
    <property type="project" value="InterPro"/>
</dbReference>
<evidence type="ECO:0000313" key="5">
    <source>
        <dbReference type="EMBL" id="KAG6483626.1"/>
    </source>
</evidence>
<dbReference type="AlphaFoldDB" id="A0A8J5F8D2"/>
<dbReference type="Pfam" id="PF02902">
    <property type="entry name" value="Peptidase_C48"/>
    <property type="match status" value="1"/>
</dbReference>
<keyword evidence="3" id="KW-0378">Hydrolase</keyword>
<reference evidence="5 6" key="1">
    <citation type="submission" date="2020-08" db="EMBL/GenBank/DDBJ databases">
        <title>Plant Genome Project.</title>
        <authorList>
            <person name="Zhang R.-G."/>
        </authorList>
    </citation>
    <scope>NUCLEOTIDE SEQUENCE [LARGE SCALE GENOMIC DNA]</scope>
    <source>
        <tissue evidence="5">Rhizome</tissue>
    </source>
</reference>
<keyword evidence="2" id="KW-0645">Protease</keyword>
<sequence>MDLVAEERFSIEDGTDDDGNILFVSGRNGYDYKAIFVPIHKEIHLCLSVIHVKEKKFQYLDSVGGMDKTLLRVLSVVLHGIGDQMAELKGE</sequence>
<dbReference type="GO" id="GO:0006508">
    <property type="term" value="P:proteolysis"/>
    <property type="evidence" value="ECO:0007669"/>
    <property type="project" value="UniProtKB-KW"/>
</dbReference>
<comment type="similarity">
    <text evidence="1">Belongs to the peptidase C48 family.</text>
</comment>
<name>A0A8J5F8D2_ZINOF</name>
<evidence type="ECO:0000313" key="6">
    <source>
        <dbReference type="Proteomes" id="UP000734854"/>
    </source>
</evidence>
<gene>
    <name evidence="5" type="ORF">ZIOFF_060278</name>
</gene>
<evidence type="ECO:0000256" key="1">
    <source>
        <dbReference type="ARBA" id="ARBA00005234"/>
    </source>
</evidence>